<dbReference type="GO" id="GO:0031012">
    <property type="term" value="C:extracellular matrix"/>
    <property type="evidence" value="ECO:0007669"/>
    <property type="project" value="TreeGrafter"/>
</dbReference>
<dbReference type="InterPro" id="IPR036383">
    <property type="entry name" value="TSP1_rpt_sf"/>
</dbReference>
<keyword evidence="13" id="KW-0472">Membrane</keyword>
<dbReference type="InterPro" id="IPR038678">
    <property type="entry name" value="Spondin_N_sf"/>
</dbReference>
<evidence type="ECO:0000256" key="3">
    <source>
        <dbReference type="ARBA" id="ARBA00022525"/>
    </source>
</evidence>
<dbReference type="FunFam" id="4.10.410.10:FF:000020">
    <property type="entry name" value="Collagen, type VI, alpha 3"/>
    <property type="match status" value="1"/>
</dbReference>
<feature type="compositionally biased region" description="Basic and acidic residues" evidence="12">
    <location>
        <begin position="790"/>
        <end position="801"/>
    </location>
</feature>
<dbReference type="Gene3D" id="2.60.40.4060">
    <property type="entry name" value="Reeler domain"/>
    <property type="match status" value="1"/>
</dbReference>
<keyword evidence="8" id="KW-0130">Cell adhesion</keyword>
<name>A0A8S4Q0U8_OWEFU</name>
<dbReference type="Gene3D" id="4.10.410.10">
    <property type="entry name" value="Pancreatic trypsin inhibitor Kunitz domain"/>
    <property type="match status" value="1"/>
</dbReference>
<feature type="domain" description="Reelin" evidence="15">
    <location>
        <begin position="1"/>
        <end position="177"/>
    </location>
</feature>
<dbReference type="InterPro" id="IPR009465">
    <property type="entry name" value="Spondin_N"/>
</dbReference>
<evidence type="ECO:0000313" key="18">
    <source>
        <dbReference type="Proteomes" id="UP000749559"/>
    </source>
</evidence>
<reference evidence="17" key="1">
    <citation type="submission" date="2022-03" db="EMBL/GenBank/DDBJ databases">
        <authorList>
            <person name="Martin C."/>
        </authorList>
    </citation>
    <scope>NUCLEOTIDE SEQUENCE</scope>
</reference>
<dbReference type="Pfam" id="PF00014">
    <property type="entry name" value="Kunitz_BPTI"/>
    <property type="match status" value="1"/>
</dbReference>
<sequence>MLCIVSINGSFPNQKMHGFMLVAVPQYVLCFIPVAINGSFPNQKMHGFMLVAVPQYVLCFISVSINGSFPNQKMHGFMLVAVPQYAQDESTQMGTFSLFPDGLTEFAADCKWVVTTTYHHRKSGVSVLWTAPPAGSGCVEFRATVIEYKDIWYRDDGALTRTLCEESGEGGTDAPIELVTDCCACGVAKYQMTFHGIWSRQTHPKKFPTNTHLLHWSNIVGSSHSRHYVPWQYGSYSSRGVKEVCEYGWSKTLEQEMRTHSDHVRTVIKTSGIWVNLKQSRWARFSVNRTHHFMSMLTMLGPSPDWCVGTSALNLCINSNCSWAGDQTIELYPWDAGTDSGTEYMSPNRKTDPPEKIHRITNTFPKQTKSPFYDPDNPIKPLARLEIKRIYPKPGMPATCDASSEEEADNEVGTDDNIGENPKPGMNKPGMPQDPITQEMLMKCKTSDWSDWSDCSATCGVGMHFRKRMFIMEGINEDMCPHVELMVKERCLGVENECDAKGPCGVTNWSDWSPCSVTCGKGMQERLRHFIKPMEGLECNKEMFQKQMCIGGEFMDCNKARMMQNWPVICSQPRDEGPCRGNFRRWSYDAETRKCMPFTYGGCRGNQNKFGTEEECINSCIVPPPDNGPRKQMPTDDPHAGLEHERGMDKKPREEDNINGADEEEFGGKKMMPIDCMVTPWSDWGQCSVTCGRGFMARNRMIKRAAENGGKRCPKKLKQKRRCKKEKCPVDCQLGEWGPWTQCGKTCGDAIQERTRPIVKQPRRGGQYCEPTLERRYCVLPTCPDLSKRMSREQRQKELMRAPRKQTRY</sequence>
<feature type="region of interest" description="Disordered" evidence="12">
    <location>
        <begin position="790"/>
        <end position="809"/>
    </location>
</feature>
<organism evidence="17 18">
    <name type="scientific">Owenia fusiformis</name>
    <name type="common">Polychaete worm</name>
    <dbReference type="NCBI Taxonomy" id="6347"/>
    <lineage>
        <taxon>Eukaryota</taxon>
        <taxon>Metazoa</taxon>
        <taxon>Spiralia</taxon>
        <taxon>Lophotrochozoa</taxon>
        <taxon>Annelida</taxon>
        <taxon>Polychaeta</taxon>
        <taxon>Sedentaria</taxon>
        <taxon>Canalipalpata</taxon>
        <taxon>Sabellida</taxon>
        <taxon>Oweniida</taxon>
        <taxon>Oweniidae</taxon>
        <taxon>Owenia</taxon>
    </lineage>
</organism>
<dbReference type="PROSITE" id="PS00280">
    <property type="entry name" value="BPTI_KUNITZ_1"/>
    <property type="match status" value="1"/>
</dbReference>
<feature type="region of interest" description="Disordered" evidence="12">
    <location>
        <begin position="623"/>
        <end position="665"/>
    </location>
</feature>
<dbReference type="Proteomes" id="UP000749559">
    <property type="component" value="Unassembled WGS sequence"/>
</dbReference>
<feature type="domain" description="Spondin" evidence="16">
    <location>
        <begin position="178"/>
        <end position="368"/>
    </location>
</feature>
<dbReference type="InterPro" id="IPR051418">
    <property type="entry name" value="Spondin/Thrombospondin_T1"/>
</dbReference>
<evidence type="ECO:0000313" key="17">
    <source>
        <dbReference type="EMBL" id="CAH1799114.1"/>
    </source>
</evidence>
<keyword evidence="13" id="KW-0812">Transmembrane</keyword>
<dbReference type="InterPro" id="IPR002861">
    <property type="entry name" value="Reeler_dom"/>
</dbReference>
<dbReference type="InterPro" id="IPR036880">
    <property type="entry name" value="Kunitz_BPTI_sf"/>
</dbReference>
<keyword evidence="7" id="KW-0677">Repeat</keyword>
<dbReference type="AlphaFoldDB" id="A0A8S4Q0U8"/>
<feature type="domain" description="BPTI/Kunitz inhibitor" evidence="14">
    <location>
        <begin position="570"/>
        <end position="620"/>
    </location>
</feature>
<protein>
    <recommendedName>
        <fullName evidence="2">Spondin-1</fullName>
    </recommendedName>
    <alternativeName>
        <fullName evidence="11">F-spondin</fullName>
    </alternativeName>
</protein>
<dbReference type="SMART" id="SM00209">
    <property type="entry name" value="TSP1"/>
    <property type="match status" value="4"/>
</dbReference>
<dbReference type="GO" id="GO:0046872">
    <property type="term" value="F:metal ion binding"/>
    <property type="evidence" value="ECO:0007669"/>
    <property type="project" value="UniProtKB-KW"/>
</dbReference>
<dbReference type="PROSITE" id="PS51019">
    <property type="entry name" value="REELIN"/>
    <property type="match status" value="1"/>
</dbReference>
<dbReference type="CDD" id="cd00109">
    <property type="entry name" value="Kunitz-type"/>
    <property type="match status" value="1"/>
</dbReference>
<keyword evidence="18" id="KW-1185">Reference proteome</keyword>
<dbReference type="InterPro" id="IPR002223">
    <property type="entry name" value="Kunitz_BPTI"/>
</dbReference>
<dbReference type="Pfam" id="PF00090">
    <property type="entry name" value="TSP_1"/>
    <property type="match status" value="2"/>
</dbReference>
<dbReference type="InterPro" id="IPR042307">
    <property type="entry name" value="Reeler_sf"/>
</dbReference>
<evidence type="ECO:0000256" key="9">
    <source>
        <dbReference type="ARBA" id="ARBA00023157"/>
    </source>
</evidence>
<dbReference type="PROSITE" id="PS50279">
    <property type="entry name" value="BPTI_KUNITZ_2"/>
    <property type="match status" value="1"/>
</dbReference>
<evidence type="ECO:0000256" key="6">
    <source>
        <dbReference type="ARBA" id="ARBA00022729"/>
    </source>
</evidence>
<dbReference type="Pfam" id="PF19028">
    <property type="entry name" value="TSP1_spondin"/>
    <property type="match status" value="2"/>
</dbReference>
<evidence type="ECO:0000256" key="13">
    <source>
        <dbReference type="SAM" id="Phobius"/>
    </source>
</evidence>
<evidence type="ECO:0000256" key="4">
    <source>
        <dbReference type="ARBA" id="ARBA00022530"/>
    </source>
</evidence>
<keyword evidence="9" id="KW-1015">Disulfide bond</keyword>
<dbReference type="PROSITE" id="PS50092">
    <property type="entry name" value="TSP1"/>
    <property type="match status" value="4"/>
</dbReference>
<dbReference type="NCBIfam" id="NF038123">
    <property type="entry name" value="NF038123_dom"/>
    <property type="match status" value="1"/>
</dbReference>
<comment type="caution">
    <text evidence="17">The sequence shown here is derived from an EMBL/GenBank/DDBJ whole genome shotgun (WGS) entry which is preliminary data.</text>
</comment>
<keyword evidence="3" id="KW-0964">Secreted</keyword>
<evidence type="ECO:0000259" key="15">
    <source>
        <dbReference type="PROSITE" id="PS51019"/>
    </source>
</evidence>
<evidence type="ECO:0000256" key="12">
    <source>
        <dbReference type="SAM" id="MobiDB-lite"/>
    </source>
</evidence>
<evidence type="ECO:0000256" key="7">
    <source>
        <dbReference type="ARBA" id="ARBA00022737"/>
    </source>
</evidence>
<dbReference type="FunFam" id="2.60.40.2130:FF:000002">
    <property type="entry name" value="Putative Spondin-1"/>
    <property type="match status" value="1"/>
</dbReference>
<dbReference type="CDD" id="cd08544">
    <property type="entry name" value="Reeler"/>
    <property type="match status" value="1"/>
</dbReference>
<dbReference type="SUPFAM" id="SSF82895">
    <property type="entry name" value="TSP-1 type 1 repeat"/>
    <property type="match status" value="4"/>
</dbReference>
<dbReference type="Gene3D" id="2.60.40.2130">
    <property type="entry name" value="F-spondin domain"/>
    <property type="match status" value="1"/>
</dbReference>
<proteinExistence type="predicted"/>
<feature type="transmembrane region" description="Helical" evidence="13">
    <location>
        <begin position="48"/>
        <end position="69"/>
    </location>
</feature>
<dbReference type="SMART" id="SM00131">
    <property type="entry name" value="KU"/>
    <property type="match status" value="1"/>
</dbReference>
<gene>
    <name evidence="17" type="ORF">OFUS_LOCUS23167</name>
</gene>
<evidence type="ECO:0000256" key="5">
    <source>
        <dbReference type="ARBA" id="ARBA00022723"/>
    </source>
</evidence>
<dbReference type="OrthoDB" id="347314at2759"/>
<dbReference type="Gene3D" id="2.20.100.10">
    <property type="entry name" value="Thrombospondin type-1 (TSP1) repeat"/>
    <property type="match status" value="4"/>
</dbReference>
<dbReference type="EMBL" id="CAIIXF020000011">
    <property type="protein sequence ID" value="CAH1799114.1"/>
    <property type="molecule type" value="Genomic_DNA"/>
</dbReference>
<accession>A0A8S4Q0U8</accession>
<feature type="compositionally biased region" description="Basic and acidic residues" evidence="12">
    <location>
        <begin position="633"/>
        <end position="656"/>
    </location>
</feature>
<keyword evidence="4" id="KW-0272">Extracellular matrix</keyword>
<keyword evidence="5" id="KW-0479">Metal-binding</keyword>
<evidence type="ECO:0000259" key="14">
    <source>
        <dbReference type="PROSITE" id="PS50279"/>
    </source>
</evidence>
<feature type="region of interest" description="Disordered" evidence="12">
    <location>
        <begin position="396"/>
        <end position="430"/>
    </location>
</feature>
<dbReference type="GO" id="GO:0004867">
    <property type="term" value="F:serine-type endopeptidase inhibitor activity"/>
    <property type="evidence" value="ECO:0007669"/>
    <property type="project" value="InterPro"/>
</dbReference>
<dbReference type="PANTHER" id="PTHR11311">
    <property type="entry name" value="SPONDIN"/>
    <property type="match status" value="1"/>
</dbReference>
<evidence type="ECO:0000256" key="10">
    <source>
        <dbReference type="ARBA" id="ARBA00023180"/>
    </source>
</evidence>
<evidence type="ECO:0000256" key="11">
    <source>
        <dbReference type="ARBA" id="ARBA00030964"/>
    </source>
</evidence>
<evidence type="ECO:0000256" key="2">
    <source>
        <dbReference type="ARBA" id="ARBA00019594"/>
    </source>
</evidence>
<keyword evidence="6" id="KW-0732">Signal</keyword>
<dbReference type="PROSITE" id="PS51020">
    <property type="entry name" value="SPONDIN"/>
    <property type="match status" value="1"/>
</dbReference>
<dbReference type="InterPro" id="IPR044004">
    <property type="entry name" value="TSP1_spondin_dom"/>
</dbReference>
<evidence type="ECO:0000256" key="8">
    <source>
        <dbReference type="ARBA" id="ARBA00022889"/>
    </source>
</evidence>
<dbReference type="Pfam" id="PF06468">
    <property type="entry name" value="Spond_N"/>
    <property type="match status" value="1"/>
</dbReference>
<dbReference type="InterPro" id="IPR000884">
    <property type="entry name" value="TSP1_rpt"/>
</dbReference>
<feature type="compositionally biased region" description="Acidic residues" evidence="12">
    <location>
        <begin position="403"/>
        <end position="418"/>
    </location>
</feature>
<dbReference type="PANTHER" id="PTHR11311:SF16">
    <property type="entry name" value="SPONDIN-1"/>
    <property type="match status" value="1"/>
</dbReference>
<dbReference type="GO" id="GO:0007155">
    <property type="term" value="P:cell adhesion"/>
    <property type="evidence" value="ECO:0007669"/>
    <property type="project" value="UniProtKB-KW"/>
</dbReference>
<comment type="subcellular location">
    <subcellularLocation>
        <location evidence="1">Secreted</location>
        <location evidence="1">Extracellular space</location>
        <location evidence="1">Extracellular matrix</location>
    </subcellularLocation>
</comment>
<feature type="transmembrane region" description="Helical" evidence="13">
    <location>
        <begin position="16"/>
        <end position="36"/>
    </location>
</feature>
<dbReference type="SUPFAM" id="SSF57362">
    <property type="entry name" value="BPTI-like"/>
    <property type="match status" value="1"/>
</dbReference>
<evidence type="ECO:0000256" key="1">
    <source>
        <dbReference type="ARBA" id="ARBA00004498"/>
    </source>
</evidence>
<dbReference type="PRINTS" id="PR00759">
    <property type="entry name" value="BASICPTASE"/>
</dbReference>
<dbReference type="Pfam" id="PF02014">
    <property type="entry name" value="Reeler"/>
    <property type="match status" value="1"/>
</dbReference>
<keyword evidence="13" id="KW-1133">Transmembrane helix</keyword>
<keyword evidence="10" id="KW-0325">Glycoprotein</keyword>
<evidence type="ECO:0000259" key="16">
    <source>
        <dbReference type="PROSITE" id="PS51020"/>
    </source>
</evidence>
<dbReference type="InterPro" id="IPR020901">
    <property type="entry name" value="Prtase_inh_Kunz-CS"/>
</dbReference>